<evidence type="ECO:0000256" key="3">
    <source>
        <dbReference type="ARBA" id="ARBA00023004"/>
    </source>
</evidence>
<protein>
    <submittedName>
        <fullName evidence="4">Predicted protein</fullName>
    </submittedName>
</protein>
<evidence type="ECO:0000256" key="2">
    <source>
        <dbReference type="ARBA" id="ARBA00022723"/>
    </source>
</evidence>
<dbReference type="OrthoDB" id="445007at2759"/>
<evidence type="ECO:0000313" key="5">
    <source>
        <dbReference type="Proteomes" id="UP000001876"/>
    </source>
</evidence>
<dbReference type="EMBL" id="GG663742">
    <property type="protein sequence ID" value="EEH55225.1"/>
    <property type="molecule type" value="Genomic_DNA"/>
</dbReference>
<dbReference type="PANTHER" id="PTHR20883:SF15">
    <property type="entry name" value="PHYTANOYL-COA DIOXYGENASE DOMAIN-CONTAINING PROTEIN 1"/>
    <property type="match status" value="1"/>
</dbReference>
<dbReference type="InterPro" id="IPR008775">
    <property type="entry name" value="Phytyl_CoA_dOase-like"/>
</dbReference>
<dbReference type="RefSeq" id="XP_003060456.1">
    <property type="nucleotide sequence ID" value="XM_003060410.1"/>
</dbReference>
<dbReference type="KEGG" id="mpp:MICPUCDRAFT_5760"/>
<dbReference type="GeneID" id="9686197"/>
<keyword evidence="3" id="KW-0408">Iron</keyword>
<dbReference type="PANTHER" id="PTHR20883">
    <property type="entry name" value="PHYTANOYL-COA DIOXYGENASE DOMAIN CONTAINING 1"/>
    <property type="match status" value="1"/>
</dbReference>
<dbReference type="STRING" id="564608.C1MXV0"/>
<dbReference type="GO" id="GO:0046872">
    <property type="term" value="F:metal ion binding"/>
    <property type="evidence" value="ECO:0007669"/>
    <property type="project" value="UniProtKB-KW"/>
</dbReference>
<gene>
    <name evidence="4" type="ORF">MICPUCDRAFT_5760</name>
</gene>
<dbReference type="SUPFAM" id="SSF51197">
    <property type="entry name" value="Clavaminate synthase-like"/>
    <property type="match status" value="1"/>
</dbReference>
<proteinExistence type="predicted"/>
<comment type="cofactor">
    <cofactor evidence="1">
        <name>Fe cation</name>
        <dbReference type="ChEBI" id="CHEBI:24875"/>
    </cofactor>
</comment>
<evidence type="ECO:0000256" key="1">
    <source>
        <dbReference type="ARBA" id="ARBA00001962"/>
    </source>
</evidence>
<reference evidence="4 5" key="1">
    <citation type="journal article" date="2009" name="Science">
        <title>Green evolution and dynamic adaptations revealed by genomes of the marine picoeukaryotes Micromonas.</title>
        <authorList>
            <person name="Worden A.Z."/>
            <person name="Lee J.H."/>
            <person name="Mock T."/>
            <person name="Rouze P."/>
            <person name="Simmons M.P."/>
            <person name="Aerts A.L."/>
            <person name="Allen A.E."/>
            <person name="Cuvelier M.L."/>
            <person name="Derelle E."/>
            <person name="Everett M.V."/>
            <person name="Foulon E."/>
            <person name="Grimwood J."/>
            <person name="Gundlach H."/>
            <person name="Henrissat B."/>
            <person name="Napoli C."/>
            <person name="McDonald S.M."/>
            <person name="Parker M.S."/>
            <person name="Rombauts S."/>
            <person name="Salamov A."/>
            <person name="Von Dassow P."/>
            <person name="Badger J.H."/>
            <person name="Coutinho P.M."/>
            <person name="Demir E."/>
            <person name="Dubchak I."/>
            <person name="Gentemann C."/>
            <person name="Eikrem W."/>
            <person name="Gready J.E."/>
            <person name="John U."/>
            <person name="Lanier W."/>
            <person name="Lindquist E.A."/>
            <person name="Lucas S."/>
            <person name="Mayer K.F."/>
            <person name="Moreau H."/>
            <person name="Not F."/>
            <person name="Otillar R."/>
            <person name="Panaud O."/>
            <person name="Pangilinan J."/>
            <person name="Paulsen I."/>
            <person name="Piegu B."/>
            <person name="Poliakov A."/>
            <person name="Robbens S."/>
            <person name="Schmutz J."/>
            <person name="Toulza E."/>
            <person name="Wyss T."/>
            <person name="Zelensky A."/>
            <person name="Zhou K."/>
            <person name="Armbrust E.V."/>
            <person name="Bhattacharya D."/>
            <person name="Goodenough U.W."/>
            <person name="Van de Peer Y."/>
            <person name="Grigoriev I.V."/>
        </authorList>
    </citation>
    <scope>NUCLEOTIDE SEQUENCE [LARGE SCALE GENOMIC DNA]</scope>
    <source>
        <strain evidence="4 5">CCMP1545</strain>
    </source>
</reference>
<dbReference type="OMA" id="KYSEDNW"/>
<feature type="non-terminal residue" evidence="4">
    <location>
        <position position="1"/>
    </location>
</feature>
<dbReference type="eggNOG" id="KOG3290">
    <property type="taxonomic scope" value="Eukaryota"/>
</dbReference>
<dbReference type="Gene3D" id="2.60.120.620">
    <property type="entry name" value="q2cbj1_9rhob like domain"/>
    <property type="match status" value="1"/>
</dbReference>
<dbReference type="Proteomes" id="UP000001876">
    <property type="component" value="Unassembled WGS sequence"/>
</dbReference>
<evidence type="ECO:0000313" key="4">
    <source>
        <dbReference type="EMBL" id="EEH55225.1"/>
    </source>
</evidence>
<organism evidence="5">
    <name type="scientific">Micromonas pusilla (strain CCMP1545)</name>
    <name type="common">Picoplanktonic green alga</name>
    <dbReference type="NCBI Taxonomy" id="564608"/>
    <lineage>
        <taxon>Eukaryota</taxon>
        <taxon>Viridiplantae</taxon>
        <taxon>Chlorophyta</taxon>
        <taxon>Mamiellophyceae</taxon>
        <taxon>Mamiellales</taxon>
        <taxon>Mamiellaceae</taxon>
        <taxon>Micromonas</taxon>
    </lineage>
</organism>
<keyword evidence="2" id="KW-0479">Metal-binding</keyword>
<dbReference type="Pfam" id="PF05721">
    <property type="entry name" value="PhyH"/>
    <property type="match status" value="1"/>
</dbReference>
<name>C1MXV0_MICPC</name>
<dbReference type="AlphaFoldDB" id="C1MXV0"/>
<feature type="non-terminal residue" evidence="4">
    <location>
        <position position="295"/>
    </location>
</feature>
<keyword evidence="5" id="KW-1185">Reference proteome</keyword>
<sequence>GSLTPEQAKRFQDDGFLVLPDYASATQVRAMLARADQLLDAFDPATVPRSVFSTVDQKRTSDAYFLDSGNHVSFFFEEDAFDETTSELRRPKALSVNKLGHALHDLDPTFRAFSRSKKIARTLRTLGMRDPTPVQSMYIFKQPGIGGEVTPHQARSIHWFPYDRDSTFLHTTPRTCAGVWVALEDCTKANGCLWALRASHKEGVHRRMVLAPEAERPDAGTPGWRGNVTFEGEYPTFDLAAFEPLETKAGTMVLLHGENVHYSAPNKSDASRHAYSVHFVEADATWDERNWLQRR</sequence>
<accession>C1MXV0</accession>